<name>A0A6N7KPJ1_9ACTN</name>
<dbReference type="InterPro" id="IPR018910">
    <property type="entry name" value="LpqB_C"/>
</dbReference>
<organism evidence="2 3">
    <name type="scientific">Streptomyces kaniharaensis</name>
    <dbReference type="NCBI Taxonomy" id="212423"/>
    <lineage>
        <taxon>Bacteria</taxon>
        <taxon>Bacillati</taxon>
        <taxon>Actinomycetota</taxon>
        <taxon>Actinomycetes</taxon>
        <taxon>Kitasatosporales</taxon>
        <taxon>Streptomycetaceae</taxon>
        <taxon>Streptomyces</taxon>
    </lineage>
</organism>
<keyword evidence="3" id="KW-1185">Reference proteome</keyword>
<comment type="caution">
    <text evidence="2">The sequence shown here is derived from an EMBL/GenBank/DDBJ whole genome shotgun (WGS) entry which is preliminary data.</text>
</comment>
<gene>
    <name evidence="2" type="ORF">F7Q99_09310</name>
</gene>
<dbReference type="InterPro" id="IPR059026">
    <property type="entry name" value="LpqB_N"/>
</dbReference>
<dbReference type="EMBL" id="WBOF01000001">
    <property type="protein sequence ID" value="MQS12479.1"/>
    <property type="molecule type" value="Genomic_DNA"/>
</dbReference>
<dbReference type="Pfam" id="PF25976">
    <property type="entry name" value="LpqB_N"/>
    <property type="match status" value="1"/>
</dbReference>
<dbReference type="SUPFAM" id="SSF82171">
    <property type="entry name" value="DPP6 N-terminal domain-like"/>
    <property type="match status" value="1"/>
</dbReference>
<accession>A0A6N7KPJ1</accession>
<dbReference type="AlphaFoldDB" id="A0A6N7KPJ1"/>
<dbReference type="RefSeq" id="WP_153460844.1">
    <property type="nucleotide sequence ID" value="NZ_WBOF01000001.1"/>
</dbReference>
<evidence type="ECO:0000313" key="3">
    <source>
        <dbReference type="Proteomes" id="UP000450000"/>
    </source>
</evidence>
<evidence type="ECO:0000313" key="2">
    <source>
        <dbReference type="EMBL" id="MQS12479.1"/>
    </source>
</evidence>
<dbReference type="OrthoDB" id="3226781at2"/>
<evidence type="ECO:0000259" key="1">
    <source>
        <dbReference type="SMART" id="SM00909"/>
    </source>
</evidence>
<dbReference type="Proteomes" id="UP000450000">
    <property type="component" value="Unassembled WGS sequence"/>
</dbReference>
<reference evidence="2 3" key="1">
    <citation type="submission" date="2019-09" db="EMBL/GenBank/DDBJ databases">
        <title>Genome Sequences of Streptomyces kaniharaensis ATCC 21070.</title>
        <authorList>
            <person name="Zhu W."/>
            <person name="De Crecy-Lagard V."/>
            <person name="Richards N.G."/>
        </authorList>
    </citation>
    <scope>NUCLEOTIDE SEQUENCE [LARGE SCALE GENOMIC DNA]</scope>
    <source>
        <strain evidence="2 3">SF-557</strain>
    </source>
</reference>
<proteinExistence type="predicted"/>
<feature type="domain" description="GerMN" evidence="1">
    <location>
        <begin position="224"/>
        <end position="312"/>
    </location>
</feature>
<protein>
    <recommendedName>
        <fullName evidence="1">GerMN domain-containing protein</fullName>
    </recommendedName>
</protein>
<dbReference type="SMART" id="SM00909">
    <property type="entry name" value="Germane"/>
    <property type="match status" value="1"/>
</dbReference>
<dbReference type="InterPro" id="IPR019606">
    <property type="entry name" value="GerMN"/>
</dbReference>
<dbReference type="Pfam" id="PF10647">
    <property type="entry name" value="Gmad1"/>
    <property type="match status" value="1"/>
</dbReference>
<sequence length="618" mass="65215">MRRTTRTDPRVATVAGGVLGALLVSGCAAMPDSGGVSRVELSQGSSDKNLQVRVFPVAPAKGARPRDLLAGFLDAVTADEGYDTARKYLTEEAAAAWNPDAKIQVLSATSMQAGQDVSDTDTTVSASVTGQVVATVDEQHSYRLEEGQHTISPVFTFVRRKDGEWRIDKLPPGLIMNETSFRNSYRQVDRFFYTAKDPSAAGGAVAQSALIADPIYLRRRIDPLTSAAKALVGGPSSWLAPVVQTAFPNGVNVDKVTVDDSRGAHVQLSGTDLTEATSCRRMATQLFYTLADQGKGQVERLELKGQRGSCNVSRSDTPFIGPGALAGSEGGQQYFQRADNGVLMEINDTSNNTVHGVLGKPQPAGRLPLGTIAVRRDGAQAAAISRDGHQLFSVPLSDSAVAMPDPVLTSAARSGDDGLTSPSWDGRGDLWVVDRNPDAPRVVMVRGNKSYTVPVDDLGGQSVQMLKVSSDGARVALVAKGPGSPNQSLMFGLIVHGGTPEAPTARIVGLRRTAPALADVSSLSWAEADQLLVLGKEADRPHQLHYISTDGTQSTDAPLQVGEGMAAIAASEARGDVLAQASPVLAIQASDGKLYRLTGGQWREVTLADRASAFFYPG</sequence>
<dbReference type="Pfam" id="PF10646">
    <property type="entry name" value="Germane"/>
    <property type="match status" value="1"/>
</dbReference>